<dbReference type="Pfam" id="PF12706">
    <property type="entry name" value="Lactamase_B_2"/>
    <property type="match status" value="1"/>
</dbReference>
<dbReference type="PANTHER" id="PTHR47619">
    <property type="entry name" value="METALLO-HYDROLASE YYCJ-RELATED"/>
    <property type="match status" value="1"/>
</dbReference>
<dbReference type="STRING" id="1390249.BHU72_12980"/>
<dbReference type="OrthoDB" id="9781189at2"/>
<name>A0A1E5L8P7_9FIRM</name>
<dbReference type="AlphaFoldDB" id="A0A1E5L8P7"/>
<protein>
    <submittedName>
        <fullName evidence="2">Metallohydrolase</fullName>
    </submittedName>
</protein>
<keyword evidence="2" id="KW-0378">Hydrolase</keyword>
<reference evidence="2 3" key="1">
    <citation type="submission" date="2016-09" db="EMBL/GenBank/DDBJ databases">
        <title>Desulfuribacillus arsenicus sp. nov., an obligately anaerobic, dissimilatory arsenic- and antimonate-reducing bacterium isolated from anoxic sediments.</title>
        <authorList>
            <person name="Abin C.A."/>
            <person name="Hollibaugh J.T."/>
        </authorList>
    </citation>
    <scope>NUCLEOTIDE SEQUENCE [LARGE SCALE GENOMIC DNA]</scope>
    <source>
        <strain evidence="2 3">MLFW-2</strain>
    </source>
</reference>
<dbReference type="InterPro" id="IPR052533">
    <property type="entry name" value="WalJ/YycJ-like"/>
</dbReference>
<dbReference type="PANTHER" id="PTHR47619:SF1">
    <property type="entry name" value="EXODEOXYRIBONUCLEASE WALJ"/>
    <property type="match status" value="1"/>
</dbReference>
<dbReference type="InterPro" id="IPR001279">
    <property type="entry name" value="Metallo-B-lactamas"/>
</dbReference>
<dbReference type="InterPro" id="IPR036866">
    <property type="entry name" value="RibonucZ/Hydroxyglut_hydro"/>
</dbReference>
<gene>
    <name evidence="2" type="ORF">BHU72_12980</name>
</gene>
<keyword evidence="3" id="KW-1185">Reference proteome</keyword>
<dbReference type="EMBL" id="MJAT01000003">
    <property type="protein sequence ID" value="OEH86520.1"/>
    <property type="molecule type" value="Genomic_DNA"/>
</dbReference>
<evidence type="ECO:0000313" key="2">
    <source>
        <dbReference type="EMBL" id="OEH86520.1"/>
    </source>
</evidence>
<feature type="domain" description="Metallo-beta-lactamase" evidence="1">
    <location>
        <begin position="12"/>
        <end position="190"/>
    </location>
</feature>
<organism evidence="2 3">
    <name type="scientific">Desulfuribacillus stibiiarsenatis</name>
    <dbReference type="NCBI Taxonomy" id="1390249"/>
    <lineage>
        <taxon>Bacteria</taxon>
        <taxon>Bacillati</taxon>
        <taxon>Bacillota</taxon>
        <taxon>Desulfuribacillia</taxon>
        <taxon>Desulfuribacillales</taxon>
        <taxon>Desulfuribacillaceae</taxon>
        <taxon>Desulfuribacillus</taxon>
    </lineage>
</organism>
<dbReference type="GO" id="GO:0016787">
    <property type="term" value="F:hydrolase activity"/>
    <property type="evidence" value="ECO:0007669"/>
    <property type="project" value="UniProtKB-KW"/>
</dbReference>
<dbReference type="RefSeq" id="WP_069701115.1">
    <property type="nucleotide sequence ID" value="NZ_MJAT01000003.1"/>
</dbReference>
<sequence length="266" mass="29539">MVRYSVLASGSTGNAILIQTDTTSILVDAGLSGKQIEKAMHEIGVSADCLDGIVITHEHQDHVKGAGILSRRYKIPVFCNQKTWDGMEHIVGEIKTGYQEIFCTGDRMEIGNLALESFAISHDAKDPVGYCVFAGNTKISVATDMGYVNAKMKQRIIDSDALIIEANHDVEMLRIGPYPWHLKQRILSDHGHLSNETAAEILTEVITANTQCVHLAHLSAENNMPVLAHMTVKTILEQEQFKVGQEFDLEITYPDKPTKLRSVRRR</sequence>
<dbReference type="SUPFAM" id="SSF56281">
    <property type="entry name" value="Metallo-hydrolase/oxidoreductase"/>
    <property type="match status" value="1"/>
</dbReference>
<dbReference type="Proteomes" id="UP000095255">
    <property type="component" value="Unassembled WGS sequence"/>
</dbReference>
<dbReference type="Gene3D" id="3.60.15.10">
    <property type="entry name" value="Ribonuclease Z/Hydroxyacylglutathione hydrolase-like"/>
    <property type="match status" value="1"/>
</dbReference>
<evidence type="ECO:0000259" key="1">
    <source>
        <dbReference type="SMART" id="SM00849"/>
    </source>
</evidence>
<evidence type="ECO:0000313" key="3">
    <source>
        <dbReference type="Proteomes" id="UP000095255"/>
    </source>
</evidence>
<comment type="caution">
    <text evidence="2">The sequence shown here is derived from an EMBL/GenBank/DDBJ whole genome shotgun (WGS) entry which is preliminary data.</text>
</comment>
<dbReference type="SMART" id="SM00849">
    <property type="entry name" value="Lactamase_B"/>
    <property type="match status" value="1"/>
</dbReference>
<accession>A0A1E5L8P7</accession>
<proteinExistence type="predicted"/>